<gene>
    <name evidence="2" type="ORF">DJ76_00160</name>
</gene>
<dbReference type="Pfam" id="PF02894">
    <property type="entry name" value="GFO_IDH_MocA_C"/>
    <property type="match status" value="1"/>
</dbReference>
<evidence type="ECO:0000313" key="2">
    <source>
        <dbReference type="EMBL" id="OYR76107.1"/>
    </source>
</evidence>
<dbReference type="EMBL" id="NHPD01000001">
    <property type="protein sequence ID" value="OYR76107.1"/>
    <property type="molecule type" value="Genomic_DNA"/>
</dbReference>
<name>A0A256K6M7_HALEZ</name>
<sequence length="63" mass="6657">EIDGRRGVETFPAVDQYRLQVEHFADRVAGDATPVTDGASAVANMRILDALSESAANGSPIDL</sequence>
<dbReference type="RefSeq" id="WP_343124423.1">
    <property type="nucleotide sequence ID" value="NZ_NHPD01000001.1"/>
</dbReference>
<organism evidence="2 3">
    <name type="scientific">Halorubrum ezzemoulense</name>
    <name type="common">Halorubrum chaoviator</name>
    <dbReference type="NCBI Taxonomy" id="337243"/>
    <lineage>
        <taxon>Archaea</taxon>
        <taxon>Methanobacteriati</taxon>
        <taxon>Methanobacteriota</taxon>
        <taxon>Stenosarchaea group</taxon>
        <taxon>Halobacteria</taxon>
        <taxon>Halobacteriales</taxon>
        <taxon>Haloferacaceae</taxon>
        <taxon>Halorubrum</taxon>
    </lineage>
</organism>
<dbReference type="InterPro" id="IPR004104">
    <property type="entry name" value="Gfo/Idh/MocA-like_OxRdtase_C"/>
</dbReference>
<reference evidence="2 3" key="1">
    <citation type="journal article" date="2014" name="Front. Microbiol.">
        <title>Population and genomic analysis of the genus Halorubrum.</title>
        <authorList>
            <person name="Fullmer M.S."/>
            <person name="Soucy S.M."/>
            <person name="Swithers K.S."/>
            <person name="Makkay A.M."/>
            <person name="Wheeler R."/>
            <person name="Ventosa A."/>
            <person name="Gogarten J.P."/>
            <person name="Papke R.T."/>
        </authorList>
    </citation>
    <scope>NUCLEOTIDE SEQUENCE [LARGE SCALE GENOMIC DNA]</scope>
    <source>
        <strain evidence="2 3">Ec15</strain>
    </source>
</reference>
<dbReference type="AlphaFoldDB" id="A0A256K6M7"/>
<evidence type="ECO:0000259" key="1">
    <source>
        <dbReference type="Pfam" id="PF02894"/>
    </source>
</evidence>
<feature type="non-terminal residue" evidence="2">
    <location>
        <position position="1"/>
    </location>
</feature>
<dbReference type="Proteomes" id="UP000216925">
    <property type="component" value="Unassembled WGS sequence"/>
</dbReference>
<comment type="caution">
    <text evidence="2">The sequence shown here is derived from an EMBL/GenBank/DDBJ whole genome shotgun (WGS) entry which is preliminary data.</text>
</comment>
<protein>
    <submittedName>
        <fullName evidence="2">Glucose-fructose oxidoreductase</fullName>
    </submittedName>
</protein>
<evidence type="ECO:0000313" key="3">
    <source>
        <dbReference type="Proteomes" id="UP000216925"/>
    </source>
</evidence>
<feature type="domain" description="Gfo/Idh/MocA-like oxidoreductase C-terminal" evidence="1">
    <location>
        <begin position="13"/>
        <end position="63"/>
    </location>
</feature>
<accession>A0A256K6M7</accession>
<proteinExistence type="predicted"/>
<dbReference type="Gene3D" id="3.30.360.10">
    <property type="entry name" value="Dihydrodipicolinate Reductase, domain 2"/>
    <property type="match status" value="1"/>
</dbReference>